<keyword evidence="1" id="KW-0472">Membrane</keyword>
<dbReference type="RefSeq" id="XP_007322233.1">
    <property type="nucleotide sequence ID" value="XM_007322171.1"/>
</dbReference>
<feature type="transmembrane region" description="Helical" evidence="1">
    <location>
        <begin position="48"/>
        <end position="66"/>
    </location>
</feature>
<dbReference type="KEGG" id="sla:SERLADRAFT_398856"/>
<dbReference type="HOGENOM" id="CLU_2672636_0_0_1"/>
<dbReference type="Proteomes" id="UP000008064">
    <property type="component" value="Unassembled WGS sequence"/>
</dbReference>
<dbReference type="EMBL" id="GL945439">
    <property type="protein sequence ID" value="EGO21276.1"/>
    <property type="molecule type" value="Genomic_DNA"/>
</dbReference>
<organism>
    <name type="scientific">Serpula lacrymans var. lacrymans (strain S7.9)</name>
    <name type="common">Dry rot fungus</name>
    <dbReference type="NCBI Taxonomy" id="578457"/>
    <lineage>
        <taxon>Eukaryota</taxon>
        <taxon>Fungi</taxon>
        <taxon>Dikarya</taxon>
        <taxon>Basidiomycota</taxon>
        <taxon>Agaricomycotina</taxon>
        <taxon>Agaricomycetes</taxon>
        <taxon>Agaricomycetidae</taxon>
        <taxon>Boletales</taxon>
        <taxon>Coniophorineae</taxon>
        <taxon>Serpulaceae</taxon>
        <taxon>Serpula</taxon>
    </lineage>
</organism>
<dbReference type="GeneID" id="18811918"/>
<evidence type="ECO:0000256" key="1">
    <source>
        <dbReference type="SAM" id="Phobius"/>
    </source>
</evidence>
<gene>
    <name evidence="2" type="ORF">SERLADRAFT_398856</name>
</gene>
<sequence length="75" mass="8565">MSAVCCDTHQWRIRFNSGLSISLVTPVFAVVISSFAFTLWTLFAGLHFWIWLHTIELYGGYLSLVLRTHYAAKPC</sequence>
<keyword evidence="1" id="KW-0812">Transmembrane</keyword>
<evidence type="ECO:0000313" key="2">
    <source>
        <dbReference type="EMBL" id="EGO21276.1"/>
    </source>
</evidence>
<accession>F8P760</accession>
<name>F8P760_SERL9</name>
<keyword evidence="1" id="KW-1133">Transmembrane helix</keyword>
<protein>
    <submittedName>
        <fullName evidence="2">Uncharacterized protein</fullName>
    </submittedName>
</protein>
<proteinExistence type="predicted"/>
<feature type="transmembrane region" description="Helical" evidence="1">
    <location>
        <begin position="21"/>
        <end position="42"/>
    </location>
</feature>
<dbReference type="AlphaFoldDB" id="F8P760"/>
<reference evidence="2" key="1">
    <citation type="submission" date="2011-04" db="EMBL/GenBank/DDBJ databases">
        <title>Evolution of plant cell wall degrading machinery underlies the functional diversity of forest fungi.</title>
        <authorList>
            <consortium name="US DOE Joint Genome Institute (JGI-PGF)"/>
            <person name="Eastwood D.C."/>
            <person name="Floudas D."/>
            <person name="Binder M."/>
            <person name="Majcherczyk A."/>
            <person name="Schneider P."/>
            <person name="Aerts A."/>
            <person name="Asiegbu F.O."/>
            <person name="Baker S.E."/>
            <person name="Barry K."/>
            <person name="Bendiksby M."/>
            <person name="Blumentritt M."/>
            <person name="Coutinho P.M."/>
            <person name="Cullen D."/>
            <person name="Cullen D."/>
            <person name="Gathman A."/>
            <person name="Goodell B."/>
            <person name="Henrissat B."/>
            <person name="Ihrmark K."/>
            <person name="Kauserud H."/>
            <person name="Kohler A."/>
            <person name="LaButti K."/>
            <person name="Lapidus A."/>
            <person name="Lavin J.L."/>
            <person name="Lee Y.-H."/>
            <person name="Lindquist E."/>
            <person name="Lilly W."/>
            <person name="Lucas S."/>
            <person name="Morin E."/>
            <person name="Murat C."/>
            <person name="Oguiza J.A."/>
            <person name="Park J."/>
            <person name="Pisabarro A.G."/>
            <person name="Riley R."/>
            <person name="Rosling A."/>
            <person name="Salamov A."/>
            <person name="Schmidt O."/>
            <person name="Schmutz J."/>
            <person name="Skrede I."/>
            <person name="Stenlid J."/>
            <person name="Wiebenga A."/>
            <person name="Xie X."/>
            <person name="Kues U."/>
            <person name="Hibbett D.S."/>
            <person name="Hoffmeister D."/>
            <person name="Hogberg N."/>
            <person name="Martin F."/>
            <person name="Grigoriev I.V."/>
            <person name="Watkinson S.C."/>
        </authorList>
    </citation>
    <scope>NUCLEOTIDE SEQUENCE</scope>
    <source>
        <strain evidence="2">S7.9</strain>
    </source>
</reference>